<proteinExistence type="predicted"/>
<protein>
    <recommendedName>
        <fullName evidence="3">Erythromycin esterase family protein</fullName>
    </recommendedName>
</protein>
<dbReference type="Proteomes" id="UP001597512">
    <property type="component" value="Unassembled WGS sequence"/>
</dbReference>
<evidence type="ECO:0000313" key="2">
    <source>
        <dbReference type="Proteomes" id="UP001597512"/>
    </source>
</evidence>
<accession>A0ABW6AFP8</accession>
<evidence type="ECO:0008006" key="3">
    <source>
        <dbReference type="Google" id="ProtNLM"/>
    </source>
</evidence>
<comment type="caution">
    <text evidence="1">The sequence shown here is derived from an EMBL/GenBank/DDBJ whole genome shotgun (WGS) entry which is preliminary data.</text>
</comment>
<evidence type="ECO:0000313" key="1">
    <source>
        <dbReference type="EMBL" id="MFD2933282.1"/>
    </source>
</evidence>
<dbReference type="RefSeq" id="WP_381497492.1">
    <property type="nucleotide sequence ID" value="NZ_JBHUOM010000002.1"/>
</dbReference>
<gene>
    <name evidence="1" type="ORF">ACFS25_05775</name>
</gene>
<name>A0ABW6AFP8_9BACT</name>
<sequence>MFRIIHTLSLTTLFLLIFFTGFAQQPDSLWTRLLKENTFSLQPNATGFSGKGWDLIKSGVQANQYVLIGEDHFMTEIPYFTEQVLKAATFNTFALEIDPYTAQILNQKLAQSDTVSLMKWVAQAGPALSFYVLREEFKLLREANHTHTKLIGLDQIAMTSDGLLYDDLQHTATRTSTRQQYAAMTERAKAATTKFTEDLSQPTYMQSAAFEQDVATLEKEPMSAHEKEILAAVKLSARIYKTQSHPLRVQLMKHQLMAAYESSIKNKKVLVKMGAMHCARGESYLRVYDCGSLLSNLADSDYKTSFHIAIFGKNGIQGSPFKGLPAQTLDPVKGDLKFIKPFFDVTPNEDWVVFNLLPMRKALQAQKLKIDDLDLRRTILGYDALVIFPTAHPSHSIN</sequence>
<dbReference type="EMBL" id="JBHUOM010000002">
    <property type="protein sequence ID" value="MFD2933282.1"/>
    <property type="molecule type" value="Genomic_DNA"/>
</dbReference>
<dbReference type="SUPFAM" id="SSF159501">
    <property type="entry name" value="EreA/ChaN-like"/>
    <property type="match status" value="1"/>
</dbReference>
<organism evidence="1 2">
    <name type="scientific">Spirosoma flavum</name>
    <dbReference type="NCBI Taxonomy" id="2048557"/>
    <lineage>
        <taxon>Bacteria</taxon>
        <taxon>Pseudomonadati</taxon>
        <taxon>Bacteroidota</taxon>
        <taxon>Cytophagia</taxon>
        <taxon>Cytophagales</taxon>
        <taxon>Cytophagaceae</taxon>
        <taxon>Spirosoma</taxon>
    </lineage>
</organism>
<keyword evidence="2" id="KW-1185">Reference proteome</keyword>
<reference evidence="2" key="1">
    <citation type="journal article" date="2019" name="Int. J. Syst. Evol. Microbiol.">
        <title>The Global Catalogue of Microorganisms (GCM) 10K type strain sequencing project: providing services to taxonomists for standard genome sequencing and annotation.</title>
        <authorList>
            <consortium name="The Broad Institute Genomics Platform"/>
            <consortium name="The Broad Institute Genome Sequencing Center for Infectious Disease"/>
            <person name="Wu L."/>
            <person name="Ma J."/>
        </authorList>
    </citation>
    <scope>NUCLEOTIDE SEQUENCE [LARGE SCALE GENOMIC DNA]</scope>
    <source>
        <strain evidence="2">KCTC 52490</strain>
    </source>
</reference>